<proteinExistence type="predicted"/>
<feature type="compositionally biased region" description="Basic and acidic residues" evidence="1">
    <location>
        <begin position="263"/>
        <end position="286"/>
    </location>
</feature>
<name>A0A409Y6J4_9AGAR</name>
<dbReference type="STRING" id="181874.A0A409Y6J4"/>
<protein>
    <submittedName>
        <fullName evidence="2">Uncharacterized protein</fullName>
    </submittedName>
</protein>
<feature type="compositionally biased region" description="Basic and acidic residues" evidence="1">
    <location>
        <begin position="332"/>
        <end position="360"/>
    </location>
</feature>
<keyword evidence="3" id="KW-1185">Reference proteome</keyword>
<evidence type="ECO:0000256" key="1">
    <source>
        <dbReference type="SAM" id="MobiDB-lite"/>
    </source>
</evidence>
<feature type="region of interest" description="Disordered" evidence="1">
    <location>
        <begin position="323"/>
        <end position="378"/>
    </location>
</feature>
<dbReference type="OrthoDB" id="19806at2759"/>
<dbReference type="AlphaFoldDB" id="A0A409Y6J4"/>
<dbReference type="Proteomes" id="UP000284842">
    <property type="component" value="Unassembled WGS sequence"/>
</dbReference>
<dbReference type="InParanoid" id="A0A409Y6J4"/>
<reference evidence="2 3" key="1">
    <citation type="journal article" date="2018" name="Evol. Lett.">
        <title>Horizontal gene cluster transfer increased hallucinogenic mushroom diversity.</title>
        <authorList>
            <person name="Reynolds H.T."/>
            <person name="Vijayakumar V."/>
            <person name="Gluck-Thaler E."/>
            <person name="Korotkin H.B."/>
            <person name="Matheny P.B."/>
            <person name="Slot J.C."/>
        </authorList>
    </citation>
    <scope>NUCLEOTIDE SEQUENCE [LARGE SCALE GENOMIC DNA]</scope>
    <source>
        <strain evidence="2 3">2629</strain>
    </source>
</reference>
<comment type="caution">
    <text evidence="2">The sequence shown here is derived from an EMBL/GenBank/DDBJ whole genome shotgun (WGS) entry which is preliminary data.</text>
</comment>
<feature type="region of interest" description="Disordered" evidence="1">
    <location>
        <begin position="263"/>
        <end position="296"/>
    </location>
</feature>
<gene>
    <name evidence="2" type="ORF">CVT24_004052</name>
</gene>
<evidence type="ECO:0000313" key="2">
    <source>
        <dbReference type="EMBL" id="PPQ98561.1"/>
    </source>
</evidence>
<dbReference type="EMBL" id="NHTK01001382">
    <property type="protein sequence ID" value="PPQ98561.1"/>
    <property type="molecule type" value="Genomic_DNA"/>
</dbReference>
<sequence length="378" mass="42895">MLSDADLLEEEMGSDVSEMRQFRGSPGFVFGSPSPLKNQRKEKARFHSLLSVVDGEGLLAEEELDEGSESDDEMEAEIGGSARKRGHIFDPKRRRSFHDLATFKDVEVLAPERMRIDVEICGQLLIMWRRETHLQNVVRCVELLASSLSKENKHLYSHYQSHLSALSDMDVRSRILSEIEEETARAHEITQAANTLDYEFEQFRIDDLWNTSAPFRRKVFELREKVFGMGGRRVPKGRHGAHGTFNRLQWTLDGQRRLVDHLGRTESEAEEESKIEVTRSDLHEMEADTEDEEDVVEHPGIKPMWLLRFFTSWGARWSAAASLPSASSTNATEKETRPDKDVSSTLEKEPAPPAIDERVPLGKPSSSASVATIVPEKH</sequence>
<organism evidence="2 3">
    <name type="scientific">Panaeolus cyanescens</name>
    <dbReference type="NCBI Taxonomy" id="181874"/>
    <lineage>
        <taxon>Eukaryota</taxon>
        <taxon>Fungi</taxon>
        <taxon>Dikarya</taxon>
        <taxon>Basidiomycota</taxon>
        <taxon>Agaricomycotina</taxon>
        <taxon>Agaricomycetes</taxon>
        <taxon>Agaricomycetidae</taxon>
        <taxon>Agaricales</taxon>
        <taxon>Agaricineae</taxon>
        <taxon>Galeropsidaceae</taxon>
        <taxon>Panaeolus</taxon>
    </lineage>
</organism>
<accession>A0A409Y6J4</accession>
<evidence type="ECO:0000313" key="3">
    <source>
        <dbReference type="Proteomes" id="UP000284842"/>
    </source>
</evidence>